<evidence type="ECO:0008006" key="6">
    <source>
        <dbReference type="Google" id="ProtNLM"/>
    </source>
</evidence>
<dbReference type="GO" id="GO:0001163">
    <property type="term" value="F:RNA polymerase I transcription regulatory region sequence-specific DNA binding"/>
    <property type="evidence" value="ECO:0007669"/>
    <property type="project" value="TreeGrafter"/>
</dbReference>
<feature type="compositionally biased region" description="Polar residues" evidence="1">
    <location>
        <begin position="926"/>
        <end position="947"/>
    </location>
</feature>
<dbReference type="Pfam" id="PF20639">
    <property type="entry name" value="Rrn6_K-rich"/>
    <property type="match status" value="1"/>
</dbReference>
<dbReference type="PANTHER" id="PTHR28221:SF2">
    <property type="entry name" value="RNA POLYMERASE I-SPECIFIC TRANSCRIPTION INITIATION FACTOR RRN6"/>
    <property type="match status" value="1"/>
</dbReference>
<feature type="region of interest" description="Disordered" evidence="1">
    <location>
        <begin position="809"/>
        <end position="840"/>
    </location>
</feature>
<sequence>MTERHLTESAVGLAGRISHIPYGTDEAGERSWRSSRDLTRNAPVFKTLGLYKTWISPEADRVSDSQPRIENSWQQHRRQRIWLLKHHPEASLGNDLLDDYLVEEGSPFSSQQDHSWHTCFFSLGELTDTSLRRPAGVPLLVTVTGSANNIVRLARLDQERWTWSQEPNAAARLVEPASENPALWIDEDVGPIRRMKCIVDPKPYSPTRWLAVQRDSGTTIFQPEYRKDPVDNDIGTGASRIAANPLFHLSILQTGGNTHCDVSFNPSTRSNPPQLAVIDERGFWSVWDVKYHHKLKSSHEPVPRLRICGHIDYGVLEQFPHRDHSAMSWHKILWVGRSEDTVDLLGDLELDPDHENSSSQVASRPLQRSSSLLICNPQQVRLLDLTAGSFLSDLEFCRRDSLDCVLDIHVAHDPQYFYVLTTSKLFIVRIYSTPGMEWDKPQKVWSIIFSTPHYRNYFDHSLKLAITPGVKPVHVTSFVCIYSSTASWIDLFHIEFSATDFSSVICQANVTGLGSLQKTFDSTIRTLCIYPTPIIVKTPKLRTKLGNELYEKRTRFYQILALRTDMSLVSAVCASALSPSIPVVIPRKRVGRRSKPEWQSVQASHHLPSQFVVDDTLAMTTEDSPTIPHRYVKNFYRYFNKVYAKPARDSAARSTKARLLTDNPFDVVHRYAEEGVSHGSLPTCTLFQIMPKFKDLSRHLLSTMEWENEYHRLNNIHPSVIANTLGLLRSQLRFAEPGPLQDKYSTLLEVSNNSLHHGDSVDANDRRVVSVCQQITYDLFLSLHSIGYRKPGSDQLQTTVEENVPLDSQAETLPSSPPGLQSPASTALSQRSNSEAGENEDSAMSLLRAYTGTGNFVPQVDFELLDKWKLGAKPSEYTFDLDRSGDVDTGKLRRAKQQAREERKRRRTQTLVHLSQEPELPATQPVPDTSFYSSQPRGMSSQRQTIHSDPLYMMSQPAAGAFGRRPNKKVKKRKGGF</sequence>
<dbReference type="Proteomes" id="UP001148614">
    <property type="component" value="Unassembled WGS sequence"/>
</dbReference>
<feature type="region of interest" description="Disordered" evidence="1">
    <location>
        <begin position="914"/>
        <end position="977"/>
    </location>
</feature>
<dbReference type="InterPro" id="IPR048535">
    <property type="entry name" value="RRN6_beta-prop"/>
</dbReference>
<comment type="caution">
    <text evidence="4">The sequence shown here is derived from an EMBL/GenBank/DDBJ whole genome shotgun (WGS) entry which is preliminary data.</text>
</comment>
<proteinExistence type="predicted"/>
<feature type="compositionally biased region" description="Polar residues" evidence="1">
    <location>
        <begin position="809"/>
        <end position="836"/>
    </location>
</feature>
<evidence type="ECO:0000313" key="5">
    <source>
        <dbReference type="Proteomes" id="UP001148614"/>
    </source>
</evidence>
<keyword evidence="5" id="KW-1185">Reference proteome</keyword>
<dbReference type="GO" id="GO:0070860">
    <property type="term" value="C:RNA polymerase I core factor complex"/>
    <property type="evidence" value="ECO:0007669"/>
    <property type="project" value="TreeGrafter"/>
</dbReference>
<feature type="compositionally biased region" description="Basic residues" evidence="1">
    <location>
        <begin position="965"/>
        <end position="977"/>
    </location>
</feature>
<evidence type="ECO:0000313" key="4">
    <source>
        <dbReference type="EMBL" id="KAJ3557594.1"/>
    </source>
</evidence>
<feature type="domain" description="RRN6 K-rich C-terminal" evidence="3">
    <location>
        <begin position="863"/>
        <end position="977"/>
    </location>
</feature>
<dbReference type="Pfam" id="PF10214">
    <property type="entry name" value="Rrn6_beta-prop"/>
    <property type="match status" value="1"/>
</dbReference>
<gene>
    <name evidence="4" type="ORF">NPX13_g9894</name>
</gene>
<dbReference type="GO" id="GO:0042790">
    <property type="term" value="P:nucleolar large rRNA transcription by RNA polymerase I"/>
    <property type="evidence" value="ECO:0007669"/>
    <property type="project" value="TreeGrafter"/>
</dbReference>
<dbReference type="InterPro" id="IPR019350">
    <property type="entry name" value="RNA_pol_I-sp_TIF_RRN6-like"/>
</dbReference>
<dbReference type="VEuPathDB" id="FungiDB:F4678DRAFT_420736"/>
<evidence type="ECO:0000256" key="1">
    <source>
        <dbReference type="SAM" id="MobiDB-lite"/>
    </source>
</evidence>
<name>A0A9W8N5T6_9PEZI</name>
<protein>
    <recommendedName>
        <fullName evidence="6">RNA polymerase I-specific transcription initiation factor RRN6-like protein</fullName>
    </recommendedName>
</protein>
<evidence type="ECO:0000259" key="3">
    <source>
        <dbReference type="Pfam" id="PF20639"/>
    </source>
</evidence>
<organism evidence="4 5">
    <name type="scientific">Xylaria arbuscula</name>
    <dbReference type="NCBI Taxonomy" id="114810"/>
    <lineage>
        <taxon>Eukaryota</taxon>
        <taxon>Fungi</taxon>
        <taxon>Dikarya</taxon>
        <taxon>Ascomycota</taxon>
        <taxon>Pezizomycotina</taxon>
        <taxon>Sordariomycetes</taxon>
        <taxon>Xylariomycetidae</taxon>
        <taxon>Xylariales</taxon>
        <taxon>Xylariaceae</taxon>
        <taxon>Xylaria</taxon>
    </lineage>
</organism>
<dbReference type="EMBL" id="JANPWZ010002586">
    <property type="protein sequence ID" value="KAJ3557594.1"/>
    <property type="molecule type" value="Genomic_DNA"/>
</dbReference>
<accession>A0A9W8N5T6</accession>
<feature type="domain" description="RRN6 beta-propeller" evidence="2">
    <location>
        <begin position="121"/>
        <end position="500"/>
    </location>
</feature>
<dbReference type="AlphaFoldDB" id="A0A9W8N5T6"/>
<evidence type="ECO:0000259" key="2">
    <source>
        <dbReference type="Pfam" id="PF10214"/>
    </source>
</evidence>
<dbReference type="GO" id="GO:0001179">
    <property type="term" value="F:RNA polymerase I general transcription initiation factor binding"/>
    <property type="evidence" value="ECO:0007669"/>
    <property type="project" value="TreeGrafter"/>
</dbReference>
<dbReference type="InterPro" id="IPR048536">
    <property type="entry name" value="Rrn6_K-rich"/>
</dbReference>
<dbReference type="PANTHER" id="PTHR28221">
    <property type="entry name" value="RNA POLYMERASE I-SPECIFIC TRANSCRIPTION INITIATION FACTOR RRN6"/>
    <property type="match status" value="1"/>
</dbReference>
<reference evidence="4" key="1">
    <citation type="submission" date="2022-07" db="EMBL/GenBank/DDBJ databases">
        <title>Genome Sequence of Xylaria arbuscula.</title>
        <authorList>
            <person name="Buettner E."/>
        </authorList>
    </citation>
    <scope>NUCLEOTIDE SEQUENCE</scope>
    <source>
        <strain evidence="4">VT107</strain>
    </source>
</reference>